<comment type="similarity">
    <text evidence="1">Belongs to the thioesterase family.</text>
</comment>
<dbReference type="Pfam" id="PF00975">
    <property type="entry name" value="Thioesterase"/>
    <property type="match status" value="1"/>
</dbReference>
<name>A0ABT1JDX5_ACTCY</name>
<dbReference type="EMBL" id="AUBJ02000001">
    <property type="protein sequence ID" value="MCP2330618.1"/>
    <property type="molecule type" value="Genomic_DNA"/>
</dbReference>
<evidence type="ECO:0000313" key="4">
    <source>
        <dbReference type="Proteomes" id="UP000791080"/>
    </source>
</evidence>
<comment type="caution">
    <text evidence="3">The sequence shown here is derived from an EMBL/GenBank/DDBJ whole genome shotgun (WGS) entry which is preliminary data.</text>
</comment>
<dbReference type="Proteomes" id="UP000791080">
    <property type="component" value="Unassembled WGS sequence"/>
</dbReference>
<dbReference type="InterPro" id="IPR001031">
    <property type="entry name" value="Thioesterase"/>
</dbReference>
<evidence type="ECO:0000313" key="3">
    <source>
        <dbReference type="EMBL" id="MCP2330618.1"/>
    </source>
</evidence>
<accession>A0ABT1JDX5</accession>
<feature type="domain" description="Thioesterase" evidence="2">
    <location>
        <begin position="24"/>
        <end position="243"/>
    </location>
</feature>
<evidence type="ECO:0000259" key="2">
    <source>
        <dbReference type="Pfam" id="PF00975"/>
    </source>
</evidence>
<proteinExistence type="inferred from homology"/>
<dbReference type="SUPFAM" id="SSF53474">
    <property type="entry name" value="alpha/beta-Hydrolases"/>
    <property type="match status" value="1"/>
</dbReference>
<dbReference type="PANTHER" id="PTHR11487">
    <property type="entry name" value="THIOESTERASE"/>
    <property type="match status" value="1"/>
</dbReference>
<evidence type="ECO:0000256" key="1">
    <source>
        <dbReference type="ARBA" id="ARBA00007169"/>
    </source>
</evidence>
<organism evidence="3 4">
    <name type="scientific">Actinoalloteichus caeruleus DSM 43889</name>
    <dbReference type="NCBI Taxonomy" id="1120930"/>
    <lineage>
        <taxon>Bacteria</taxon>
        <taxon>Bacillati</taxon>
        <taxon>Actinomycetota</taxon>
        <taxon>Actinomycetes</taxon>
        <taxon>Pseudonocardiales</taxon>
        <taxon>Pseudonocardiaceae</taxon>
        <taxon>Actinoalloteichus</taxon>
        <taxon>Actinoalloteichus cyanogriseus</taxon>
    </lineage>
</organism>
<protein>
    <submittedName>
        <fullName evidence="3">Surfactin synthase thioesterase subunit</fullName>
    </submittedName>
</protein>
<dbReference type="Gene3D" id="3.40.50.1820">
    <property type="entry name" value="alpha/beta hydrolase"/>
    <property type="match status" value="1"/>
</dbReference>
<gene>
    <name evidence="3" type="ORF">G443_000888</name>
</gene>
<dbReference type="InterPro" id="IPR029058">
    <property type="entry name" value="AB_hydrolase_fold"/>
</dbReference>
<dbReference type="RefSeq" id="WP_026420362.1">
    <property type="nucleotide sequence ID" value="NZ_AUBJ02000001.1"/>
</dbReference>
<keyword evidence="4" id="KW-1185">Reference proteome</keyword>
<sequence length="254" mass="27095">MSATGIDEGLWLRRFKPADPGAVRLVCLPHAGGSASFFFPMATALSPGVEVAAVQYPGRQDRRHEPCAGSVRELANMIFEVLGPSLTKPTALFGHSLGASVGFELARLMTDADAPPVHLFASGRRAPSSHRDESVHKLDDDGLLADVRALSGTDARILGDDELLRMALPAIRGDYRIAETYAYTPGPPLSCPITVLTGDADQKTTSAEAEAWAEHTTGDFEVNTFQGGHFFLTAHQKTILARMSARLAGAKAGR</sequence>
<dbReference type="PANTHER" id="PTHR11487:SF0">
    <property type="entry name" value="S-ACYL FATTY ACID SYNTHASE THIOESTERASE, MEDIUM CHAIN"/>
    <property type="match status" value="1"/>
</dbReference>
<reference evidence="3 4" key="1">
    <citation type="submission" date="2022-06" db="EMBL/GenBank/DDBJ databases">
        <title>Genomic Encyclopedia of Type Strains, Phase I: the one thousand microbial genomes (KMG-I) project.</title>
        <authorList>
            <person name="Kyrpides N."/>
        </authorList>
    </citation>
    <scope>NUCLEOTIDE SEQUENCE [LARGE SCALE GENOMIC DNA]</scope>
    <source>
        <strain evidence="3 4">DSM 43889</strain>
    </source>
</reference>
<dbReference type="InterPro" id="IPR012223">
    <property type="entry name" value="TEII"/>
</dbReference>